<organism evidence="1 2">
    <name type="scientific">Pluteus cervinus</name>
    <dbReference type="NCBI Taxonomy" id="181527"/>
    <lineage>
        <taxon>Eukaryota</taxon>
        <taxon>Fungi</taxon>
        <taxon>Dikarya</taxon>
        <taxon>Basidiomycota</taxon>
        <taxon>Agaricomycotina</taxon>
        <taxon>Agaricomycetes</taxon>
        <taxon>Agaricomycetidae</taxon>
        <taxon>Agaricales</taxon>
        <taxon>Pluteineae</taxon>
        <taxon>Pluteaceae</taxon>
        <taxon>Pluteus</taxon>
    </lineage>
</organism>
<protein>
    <submittedName>
        <fullName evidence="1">Uncharacterized protein</fullName>
    </submittedName>
</protein>
<accession>A0ACD2ZX30</accession>
<evidence type="ECO:0000313" key="1">
    <source>
        <dbReference type="EMBL" id="TFK57951.1"/>
    </source>
</evidence>
<keyword evidence="2" id="KW-1185">Reference proteome</keyword>
<gene>
    <name evidence="1" type="ORF">BDN72DRAFT_750744</name>
</gene>
<evidence type="ECO:0000313" key="2">
    <source>
        <dbReference type="Proteomes" id="UP000308600"/>
    </source>
</evidence>
<dbReference type="Proteomes" id="UP000308600">
    <property type="component" value="Unassembled WGS sequence"/>
</dbReference>
<feature type="non-terminal residue" evidence="1">
    <location>
        <position position="61"/>
    </location>
</feature>
<proteinExistence type="predicted"/>
<dbReference type="EMBL" id="ML209822">
    <property type="protein sequence ID" value="TFK57951.1"/>
    <property type="molecule type" value="Genomic_DNA"/>
</dbReference>
<sequence length="61" mass="7213">QYLGYYFDRKLDMKLHTSMYAAKASSTITSLCWLGNSWHRLQARHRHALYISCILPVLYYG</sequence>
<name>A0ACD2ZX30_9AGAR</name>
<reference evidence="1 2" key="1">
    <citation type="journal article" date="2019" name="Nat. Ecol. Evol.">
        <title>Megaphylogeny resolves global patterns of mushroom evolution.</title>
        <authorList>
            <person name="Varga T."/>
            <person name="Krizsan K."/>
            <person name="Foldi C."/>
            <person name="Dima B."/>
            <person name="Sanchez-Garcia M."/>
            <person name="Sanchez-Ramirez S."/>
            <person name="Szollosi G.J."/>
            <person name="Szarkandi J.G."/>
            <person name="Papp V."/>
            <person name="Albert L."/>
            <person name="Andreopoulos W."/>
            <person name="Angelini C."/>
            <person name="Antonin V."/>
            <person name="Barry K.W."/>
            <person name="Bougher N.L."/>
            <person name="Buchanan P."/>
            <person name="Buyck B."/>
            <person name="Bense V."/>
            <person name="Catcheside P."/>
            <person name="Chovatia M."/>
            <person name="Cooper J."/>
            <person name="Damon W."/>
            <person name="Desjardin D."/>
            <person name="Finy P."/>
            <person name="Geml J."/>
            <person name="Haridas S."/>
            <person name="Hughes K."/>
            <person name="Justo A."/>
            <person name="Karasinski D."/>
            <person name="Kautmanova I."/>
            <person name="Kiss B."/>
            <person name="Kocsube S."/>
            <person name="Kotiranta H."/>
            <person name="LaButti K.M."/>
            <person name="Lechner B.E."/>
            <person name="Liimatainen K."/>
            <person name="Lipzen A."/>
            <person name="Lukacs Z."/>
            <person name="Mihaltcheva S."/>
            <person name="Morgado L.N."/>
            <person name="Niskanen T."/>
            <person name="Noordeloos M.E."/>
            <person name="Ohm R.A."/>
            <person name="Ortiz-Santana B."/>
            <person name="Ovrebo C."/>
            <person name="Racz N."/>
            <person name="Riley R."/>
            <person name="Savchenko A."/>
            <person name="Shiryaev A."/>
            <person name="Soop K."/>
            <person name="Spirin V."/>
            <person name="Szebenyi C."/>
            <person name="Tomsovsky M."/>
            <person name="Tulloss R.E."/>
            <person name="Uehling J."/>
            <person name="Grigoriev I.V."/>
            <person name="Vagvolgyi C."/>
            <person name="Papp T."/>
            <person name="Martin F.M."/>
            <person name="Miettinen O."/>
            <person name="Hibbett D.S."/>
            <person name="Nagy L.G."/>
        </authorList>
    </citation>
    <scope>NUCLEOTIDE SEQUENCE [LARGE SCALE GENOMIC DNA]</scope>
    <source>
        <strain evidence="1 2">NL-1719</strain>
    </source>
</reference>
<feature type="non-terminal residue" evidence="1">
    <location>
        <position position="1"/>
    </location>
</feature>